<evidence type="ECO:0000256" key="1">
    <source>
        <dbReference type="SAM" id="MobiDB-lite"/>
    </source>
</evidence>
<dbReference type="EMBL" id="QJKJ01000748">
    <property type="protein sequence ID" value="RDY10919.1"/>
    <property type="molecule type" value="Genomic_DNA"/>
</dbReference>
<accession>A0A371I7B8</accession>
<feature type="compositionally biased region" description="Basic and acidic residues" evidence="1">
    <location>
        <begin position="35"/>
        <end position="47"/>
    </location>
</feature>
<sequence>MEEIRAWIKKCIEVEEDLIDYLKVEHQPPTPQAKFSHDLPARVHPRE</sequence>
<feature type="region of interest" description="Disordered" evidence="1">
    <location>
        <begin position="28"/>
        <end position="47"/>
    </location>
</feature>
<proteinExistence type="predicted"/>
<feature type="non-terminal residue" evidence="2">
    <location>
        <position position="47"/>
    </location>
</feature>
<reference evidence="2" key="1">
    <citation type="submission" date="2018-05" db="EMBL/GenBank/DDBJ databases">
        <title>Draft genome of Mucuna pruriens seed.</title>
        <authorList>
            <person name="Nnadi N.E."/>
            <person name="Vos R."/>
            <person name="Hasami M.H."/>
            <person name="Devisetty U.K."/>
            <person name="Aguiy J.C."/>
        </authorList>
    </citation>
    <scope>NUCLEOTIDE SEQUENCE [LARGE SCALE GENOMIC DNA]</scope>
    <source>
        <strain evidence="2">JCA_2017</strain>
    </source>
</reference>
<keyword evidence="3" id="KW-1185">Reference proteome</keyword>
<evidence type="ECO:0000313" key="2">
    <source>
        <dbReference type="EMBL" id="RDY10919.1"/>
    </source>
</evidence>
<gene>
    <name evidence="2" type="ORF">CR513_04491</name>
</gene>
<protein>
    <submittedName>
        <fullName evidence="2">Uncharacterized protein</fullName>
    </submittedName>
</protein>
<organism evidence="2 3">
    <name type="scientific">Mucuna pruriens</name>
    <name type="common">Velvet bean</name>
    <name type="synonym">Dolichos pruriens</name>
    <dbReference type="NCBI Taxonomy" id="157652"/>
    <lineage>
        <taxon>Eukaryota</taxon>
        <taxon>Viridiplantae</taxon>
        <taxon>Streptophyta</taxon>
        <taxon>Embryophyta</taxon>
        <taxon>Tracheophyta</taxon>
        <taxon>Spermatophyta</taxon>
        <taxon>Magnoliopsida</taxon>
        <taxon>eudicotyledons</taxon>
        <taxon>Gunneridae</taxon>
        <taxon>Pentapetalae</taxon>
        <taxon>rosids</taxon>
        <taxon>fabids</taxon>
        <taxon>Fabales</taxon>
        <taxon>Fabaceae</taxon>
        <taxon>Papilionoideae</taxon>
        <taxon>50 kb inversion clade</taxon>
        <taxon>NPAAA clade</taxon>
        <taxon>indigoferoid/millettioid clade</taxon>
        <taxon>Phaseoleae</taxon>
        <taxon>Mucuna</taxon>
    </lineage>
</organism>
<comment type="caution">
    <text evidence="2">The sequence shown here is derived from an EMBL/GenBank/DDBJ whole genome shotgun (WGS) entry which is preliminary data.</text>
</comment>
<dbReference type="AlphaFoldDB" id="A0A371I7B8"/>
<dbReference type="Proteomes" id="UP000257109">
    <property type="component" value="Unassembled WGS sequence"/>
</dbReference>
<evidence type="ECO:0000313" key="3">
    <source>
        <dbReference type="Proteomes" id="UP000257109"/>
    </source>
</evidence>
<name>A0A371I7B8_MUCPR</name>